<evidence type="ECO:0000313" key="2">
    <source>
        <dbReference type="EMBL" id="AHJ12974.1"/>
    </source>
</evidence>
<dbReference type="EMBL" id="CP007201">
    <property type="protein sequence ID" value="AHJ12974.1"/>
    <property type="molecule type" value="Genomic_DNA"/>
</dbReference>
<evidence type="ECO:0000256" key="1">
    <source>
        <dbReference type="SAM" id="Phobius"/>
    </source>
</evidence>
<feature type="transmembrane region" description="Helical" evidence="1">
    <location>
        <begin position="181"/>
        <end position="206"/>
    </location>
</feature>
<name>A0AA86AM53_SULMK</name>
<dbReference type="AlphaFoldDB" id="A0AA86AM53"/>
<sequence length="300" mass="34633">MNSSGGHTNDNSTHQYSGGHNIAQSQQNIFSGSDQRNVPKDPHHYWKETLGDKSSQRENSWFKDFMLHWSIQMLEQQLQQVASSKVDFVANTSALITDVDFRWLGIRNLRTIYISVLSLIVGIALFLGISLFTKSILSAYCALLFVLSHSFFPGYITFRMRKFILGPAKTKRYADILRKSWMVFELVYIATTVLVYWSISAINWIIVKQQTLQLLESHKVLKRLLYRFIEPLPIDKLDFILSHLLNGLLLAGIFYILMVFLVNKRAKQEQKRIHRAVDKEHLRPAEIVRKMASEDQGATL</sequence>
<evidence type="ECO:0000313" key="3">
    <source>
        <dbReference type="Proteomes" id="UP000019322"/>
    </source>
</evidence>
<keyword evidence="1" id="KW-0812">Transmembrane</keyword>
<feature type="transmembrane region" description="Helical" evidence="1">
    <location>
        <begin position="240"/>
        <end position="262"/>
    </location>
</feature>
<protein>
    <submittedName>
        <fullName evidence="2">Uncharacterized protein</fullName>
    </submittedName>
</protein>
<organism evidence="2 3">
    <name type="scientific">Sulfurospirillum multivorans (strain DM 12446 / JCM 15788 / NBRC 109480)</name>
    <dbReference type="NCBI Taxonomy" id="1150621"/>
    <lineage>
        <taxon>Bacteria</taxon>
        <taxon>Pseudomonadati</taxon>
        <taxon>Campylobacterota</taxon>
        <taxon>Epsilonproteobacteria</taxon>
        <taxon>Campylobacterales</taxon>
        <taxon>Sulfurospirillaceae</taxon>
        <taxon>Sulfurospirillum</taxon>
    </lineage>
</organism>
<dbReference type="Proteomes" id="UP000019322">
    <property type="component" value="Chromosome"/>
</dbReference>
<gene>
    <name evidence="2" type="ORF">SMUL_1719</name>
</gene>
<feature type="transmembrane region" description="Helical" evidence="1">
    <location>
        <begin position="112"/>
        <end position="131"/>
    </location>
</feature>
<feature type="transmembrane region" description="Helical" evidence="1">
    <location>
        <begin position="137"/>
        <end position="160"/>
    </location>
</feature>
<reference evidence="2 3" key="1">
    <citation type="journal article" date="2014" name="Environ. Microbiol.">
        <title>Insights into organohalide respiration and the versatile catabolism of Sulfurospirillum multivorans gained from comparative genomics and physiological studies.</title>
        <authorList>
            <person name="Goris T."/>
            <person name="Schubert T."/>
            <person name="Gadkari J."/>
            <person name="Wubet T."/>
            <person name="Tarkka M."/>
            <person name="Buscot F."/>
            <person name="Adrian L."/>
            <person name="Diekert G."/>
        </authorList>
    </citation>
    <scope>NUCLEOTIDE SEQUENCE [LARGE SCALE GENOMIC DNA]</scope>
    <source>
        <strain evidence="3">DM 12446 / JCM 15788 / NBRC 109480</strain>
    </source>
</reference>
<accession>A0AA86AM53</accession>
<proteinExistence type="predicted"/>
<dbReference type="KEGG" id="smul:SMUL_1719"/>
<keyword evidence="1" id="KW-0472">Membrane</keyword>
<dbReference type="RefSeq" id="WP_025344844.1">
    <property type="nucleotide sequence ID" value="NZ_CP007201.1"/>
</dbReference>
<keyword evidence="1" id="KW-1133">Transmembrane helix</keyword>